<dbReference type="Gene3D" id="3.30.70.1290">
    <property type="entry name" value="Transposase IS200-like"/>
    <property type="match status" value="1"/>
</dbReference>
<dbReference type="SMART" id="SM01321">
    <property type="entry name" value="Y1_Tnp"/>
    <property type="match status" value="1"/>
</dbReference>
<evidence type="ECO:0000313" key="3">
    <source>
        <dbReference type="Proteomes" id="UP000016505"/>
    </source>
</evidence>
<evidence type="ECO:0000259" key="1">
    <source>
        <dbReference type="SMART" id="SM01321"/>
    </source>
</evidence>
<sequence length="324" mass="37692">MAISRKRQVSLVDTKYYHCISRCVRRAFLCGEDRFTGQSYEHRRGWVEDKLLELAKVFCFDVCAYAVMSNHTHLVLYVDDKKANRLNDKAIVIRWHKLCKGTLLTQKYVQGEKLSKVELIFFNQTVKQYRERLASISWFMRLLNEDIARRANKEDNCTGRFWEGRFKSQALLDEAALAACMAYVDLNPIRAKITNTPEESDHTSVQKRLTCAAEGKQPKQLLRFAGMPRQVMPKGLPFELKSYLELVELTGRIIREDKRGYIDNMNLPLLERLNISPENWLKLTTQFTRVFHGAVGRPTSQASYCENLKRKRRSNISNCEKLLA</sequence>
<dbReference type="OrthoDB" id="9814067at2"/>
<organism evidence="2 3">
    <name type="scientific">Pseudoalteromonas arctica A 37-1-2</name>
    <dbReference type="NCBI Taxonomy" id="1117313"/>
    <lineage>
        <taxon>Bacteria</taxon>
        <taxon>Pseudomonadati</taxon>
        <taxon>Pseudomonadota</taxon>
        <taxon>Gammaproteobacteria</taxon>
        <taxon>Alteromonadales</taxon>
        <taxon>Pseudoalteromonadaceae</taxon>
        <taxon>Pseudoalteromonas</taxon>
    </lineage>
</organism>
<dbReference type="GO" id="GO:0006313">
    <property type="term" value="P:DNA transposition"/>
    <property type="evidence" value="ECO:0007669"/>
    <property type="project" value="InterPro"/>
</dbReference>
<dbReference type="PANTHER" id="PTHR34322">
    <property type="entry name" value="TRANSPOSASE, Y1_TNP DOMAIN-CONTAINING"/>
    <property type="match status" value="1"/>
</dbReference>
<protein>
    <recommendedName>
        <fullName evidence="1">Transposase IS200-like domain-containing protein</fullName>
    </recommendedName>
</protein>
<dbReference type="InterPro" id="IPR002686">
    <property type="entry name" value="Transposase_17"/>
</dbReference>
<dbReference type="KEGG" id="part:PARC_a1980"/>
<gene>
    <name evidence="2" type="ORF">PARC_a1980</name>
</gene>
<proteinExistence type="predicted"/>
<dbReference type="GO" id="GO:0003677">
    <property type="term" value="F:DNA binding"/>
    <property type="evidence" value="ECO:0007669"/>
    <property type="project" value="InterPro"/>
</dbReference>
<accession>A0A290S323</accession>
<dbReference type="GO" id="GO:0004803">
    <property type="term" value="F:transposase activity"/>
    <property type="evidence" value="ECO:0007669"/>
    <property type="project" value="InterPro"/>
</dbReference>
<evidence type="ECO:0000313" key="2">
    <source>
        <dbReference type="EMBL" id="ATC86528.1"/>
    </source>
</evidence>
<dbReference type="RefSeq" id="WP_010552757.1">
    <property type="nucleotide sequence ID" value="NZ_CP011025.1"/>
</dbReference>
<dbReference type="InterPro" id="IPR036515">
    <property type="entry name" value="Transposase_17_sf"/>
</dbReference>
<dbReference type="SUPFAM" id="SSF143422">
    <property type="entry name" value="Transposase IS200-like"/>
    <property type="match status" value="1"/>
</dbReference>
<dbReference type="PANTHER" id="PTHR34322:SF2">
    <property type="entry name" value="TRANSPOSASE IS200-LIKE DOMAIN-CONTAINING PROTEIN"/>
    <property type="match status" value="1"/>
</dbReference>
<dbReference type="AlphaFoldDB" id="A0A290S323"/>
<name>A0A290S323_9GAMM</name>
<feature type="domain" description="Transposase IS200-like" evidence="1">
    <location>
        <begin position="12"/>
        <end position="187"/>
    </location>
</feature>
<reference evidence="2 3" key="1">
    <citation type="journal article" date="2012" name="J. Bacteriol.">
        <title>Genome sequences of type strains of seven species of the marine bacterium Pseudoalteromonas.</title>
        <authorList>
            <person name="Xie B.B."/>
            <person name="Shu Y.L."/>
            <person name="Qin Q.L."/>
            <person name="Rong J.C."/>
            <person name="Zhang X.Y."/>
            <person name="Chen X.L."/>
            <person name="Shi M."/>
            <person name="He H.L."/>
            <person name="Zhou B.C."/>
            <person name="Zhang Y.Z."/>
        </authorList>
    </citation>
    <scope>NUCLEOTIDE SEQUENCE [LARGE SCALE GENOMIC DNA]</scope>
    <source>
        <strain evidence="2 3">A 37-1-2</strain>
    </source>
</reference>
<dbReference type="Proteomes" id="UP000016505">
    <property type="component" value="Chromosome I"/>
</dbReference>
<dbReference type="EMBL" id="CP011025">
    <property type="protein sequence ID" value="ATC86528.1"/>
    <property type="molecule type" value="Genomic_DNA"/>
</dbReference>